<protein>
    <submittedName>
        <fullName evidence="2">DUF6519 domain-containing protein</fullName>
    </submittedName>
</protein>
<dbReference type="RefSeq" id="WP_301811781.1">
    <property type="nucleotide sequence ID" value="NZ_JAUJZH010000013.1"/>
</dbReference>
<sequence length="992" mass="102293">MTADFSRNTFDPRKHYSDVLLQQGRVQLDADWNEQQSINAHRRERLGIDVVGPSGAPQDDPGFGLALTADGSDLTITSGRYYVDGIACDAEPGQRLAFSSSGDNKALVALPRADLADFRAGQWVLLNVTADASQMLRITAVAAADGGFTLTLAGAVTRPPTPTSGSFNGVLRRITTYLTQPDFPNPDFASAAAGANPATLALPKGLYVAYLDVWQRLVTALDDPDIRESALGGPDTAVRTRTIRQLKLLAVTPPATDAPACGTAFPEWDALTGGTSGALSARAAPSLGQSGPCLIPPGGGYRGLDNQLYRVEIHDAGIDGSATFKWSRDNGSVVTRIRGFNGSTLTVDSTGPDDALGLANGQWVEIIGAADELHGRPGQLIQIATVQPATSTVSFAASPTPIDASLNPKMRRWDGAATVVPAGGGGWLDLELGVQVQFTAGQYATGDHWLIPARSGATASVEWHHAAPQPPAGIVHHFSRIGLLRWAGAPAGSLLTDCRRTFAPLTDIPPALHVTGISWQNDDVLQLSQFVAGLSISMDGAPIGQYTVNLDPGTGTPVPTNVALMTVSDNSMVVSVEIPTPVPNQPANAQPALTMPVPVVLPGNPISWQAKSNTLLWVPSPAAQSVVNALSGGQARVRVRMKGNFIWGDLGQERLYLDGEVRGQPGLSASRTNSLRTDLAFPSGCGRRYSDFESWFTLQLAATPVSLRSFGLNAAVLLGDGALTGQVVLASVAQSAVTVTLSASSAPAIPVVLNGGNPLTIPAGQTSASFPITVSAPPSSSVVNVTASVPAIPNSQLTTTLTTNFTVVVLAVGVSPPTALLLAGTSQQFTASVGSSGVAIPGGVDTGVSWSCSGGSVSASGNYVAPGAAGVFAVVATSVADPRRSAQATVTVRVKGKDKDKDKEAAADKTVRLDKAVLAEKVSDVVVRPAVVSPVIASPAVISSPVILQRSFIAPAQRPEVGPPPPAAPEPPAPPAPPKAPGKTKGKSKKGG</sequence>
<evidence type="ECO:0000313" key="2">
    <source>
        <dbReference type="EMBL" id="MDO1534284.1"/>
    </source>
</evidence>
<organism evidence="2 3">
    <name type="scientific">Variovorax ginsengisoli</name>
    <dbReference type="NCBI Taxonomy" id="363844"/>
    <lineage>
        <taxon>Bacteria</taxon>
        <taxon>Pseudomonadati</taxon>
        <taxon>Pseudomonadota</taxon>
        <taxon>Betaproteobacteria</taxon>
        <taxon>Burkholderiales</taxon>
        <taxon>Comamonadaceae</taxon>
        <taxon>Variovorax</taxon>
    </lineage>
</organism>
<accession>A0ABT8S5T5</accession>
<dbReference type="Pfam" id="PF20129">
    <property type="entry name" value="DUF6519"/>
    <property type="match status" value="3"/>
</dbReference>
<feature type="compositionally biased region" description="Pro residues" evidence="1">
    <location>
        <begin position="961"/>
        <end position="980"/>
    </location>
</feature>
<dbReference type="InterPro" id="IPR045392">
    <property type="entry name" value="DUF6519"/>
</dbReference>
<feature type="region of interest" description="Disordered" evidence="1">
    <location>
        <begin position="956"/>
        <end position="992"/>
    </location>
</feature>
<dbReference type="EMBL" id="JAUKVY010000013">
    <property type="protein sequence ID" value="MDO1534284.1"/>
    <property type="molecule type" value="Genomic_DNA"/>
</dbReference>
<evidence type="ECO:0000313" key="3">
    <source>
        <dbReference type="Proteomes" id="UP001169027"/>
    </source>
</evidence>
<reference evidence="2" key="1">
    <citation type="submission" date="2023-06" db="EMBL/GenBank/DDBJ databases">
        <authorList>
            <person name="Jiang Y."/>
            <person name="Liu Q."/>
        </authorList>
    </citation>
    <scope>NUCLEOTIDE SEQUENCE</scope>
    <source>
        <strain evidence="2">CGMCC 1.12090</strain>
    </source>
</reference>
<name>A0ABT8S5T5_9BURK</name>
<evidence type="ECO:0000256" key="1">
    <source>
        <dbReference type="SAM" id="MobiDB-lite"/>
    </source>
</evidence>
<comment type="caution">
    <text evidence="2">The sequence shown here is derived from an EMBL/GenBank/DDBJ whole genome shotgun (WGS) entry which is preliminary data.</text>
</comment>
<feature type="compositionally biased region" description="Basic residues" evidence="1">
    <location>
        <begin position="982"/>
        <end position="992"/>
    </location>
</feature>
<keyword evidence="3" id="KW-1185">Reference proteome</keyword>
<gene>
    <name evidence="2" type="ORF">Q2T77_18505</name>
</gene>
<dbReference type="Proteomes" id="UP001169027">
    <property type="component" value="Unassembled WGS sequence"/>
</dbReference>
<proteinExistence type="predicted"/>